<dbReference type="PANTHER" id="PTHR42059">
    <property type="entry name" value="TNT DOMAIN-CONTAINING PROTEIN"/>
    <property type="match status" value="1"/>
</dbReference>
<dbReference type="InterPro" id="IPR053024">
    <property type="entry name" value="Fungal_surface_NADase"/>
</dbReference>
<comment type="caution">
    <text evidence="4">The sequence shown here is derived from an EMBL/GenBank/DDBJ whole genome shotgun (WGS) entry which is preliminary data.</text>
</comment>
<organism evidence="4 5">
    <name type="scientific">Amycolatopsis tucumanensis</name>
    <dbReference type="NCBI Taxonomy" id="401106"/>
    <lineage>
        <taxon>Bacteria</taxon>
        <taxon>Bacillati</taxon>
        <taxon>Actinomycetota</taxon>
        <taxon>Actinomycetes</taxon>
        <taxon>Pseudonocardiales</taxon>
        <taxon>Pseudonocardiaceae</taxon>
        <taxon>Amycolatopsis</taxon>
    </lineage>
</organism>
<dbReference type="Proteomes" id="UP001501624">
    <property type="component" value="Unassembled WGS sequence"/>
</dbReference>
<feature type="domain" description="TNT" evidence="2">
    <location>
        <begin position="523"/>
        <end position="607"/>
    </location>
</feature>
<dbReference type="RefSeq" id="WP_237338774.1">
    <property type="nucleotide sequence ID" value="NZ_BAABCM010000016.1"/>
</dbReference>
<dbReference type="Pfam" id="PF14021">
    <property type="entry name" value="TNT"/>
    <property type="match status" value="1"/>
</dbReference>
<feature type="region of interest" description="Disordered" evidence="1">
    <location>
        <begin position="345"/>
        <end position="387"/>
    </location>
</feature>
<feature type="compositionally biased region" description="Pro residues" evidence="1">
    <location>
        <begin position="345"/>
        <end position="375"/>
    </location>
</feature>
<reference evidence="5" key="1">
    <citation type="journal article" date="2019" name="Int. J. Syst. Evol. Microbiol.">
        <title>The Global Catalogue of Microorganisms (GCM) 10K type strain sequencing project: providing services to taxonomists for standard genome sequencing and annotation.</title>
        <authorList>
            <consortium name="The Broad Institute Genomics Platform"/>
            <consortium name="The Broad Institute Genome Sequencing Center for Infectious Disease"/>
            <person name="Wu L."/>
            <person name="Ma J."/>
        </authorList>
    </citation>
    <scope>NUCLEOTIDE SEQUENCE [LARGE SCALE GENOMIC DNA]</scope>
    <source>
        <strain evidence="5">JCM 17017</strain>
    </source>
</reference>
<evidence type="ECO:0000259" key="3">
    <source>
        <dbReference type="Pfam" id="PF25547"/>
    </source>
</evidence>
<evidence type="ECO:0000313" key="4">
    <source>
        <dbReference type="EMBL" id="GAA3847523.1"/>
    </source>
</evidence>
<evidence type="ECO:0000256" key="1">
    <source>
        <dbReference type="SAM" id="MobiDB-lite"/>
    </source>
</evidence>
<accession>A0ABP7JMF7</accession>
<evidence type="ECO:0000313" key="5">
    <source>
        <dbReference type="Proteomes" id="UP001501624"/>
    </source>
</evidence>
<evidence type="ECO:0008006" key="6">
    <source>
        <dbReference type="Google" id="ProtNLM"/>
    </source>
</evidence>
<dbReference type="EMBL" id="BAABCM010000016">
    <property type="protein sequence ID" value="GAA3847523.1"/>
    <property type="molecule type" value="Genomic_DNA"/>
</dbReference>
<evidence type="ECO:0000259" key="2">
    <source>
        <dbReference type="Pfam" id="PF14021"/>
    </source>
</evidence>
<feature type="region of interest" description="Disordered" evidence="1">
    <location>
        <begin position="245"/>
        <end position="267"/>
    </location>
</feature>
<protein>
    <recommendedName>
        <fullName evidence="6">DUF4237 domain-containing protein</fullName>
    </recommendedName>
</protein>
<keyword evidence="5" id="KW-1185">Reference proteome</keyword>
<dbReference type="Pfam" id="PF25547">
    <property type="entry name" value="WXG100_2"/>
    <property type="match status" value="1"/>
</dbReference>
<sequence>MGIELPRELADLAAETGLSWPDADEDRLREQASAWRDAHRELTALAAEADQQAGTAVAALSRDAGEAAGRAWSAFVDPENGHLTAAARGAAEAADRLDNAAEQVGAAKVELVRQLVEAAKNRDASLAAAENGHPTAILGVEPILRGTAANLAVVTHGLAATLGPAPVGSLVTPLVEPNPGARTPDGQGALLGVVTGLAPELVAPGVTPSPAVLGSAPPAAPSAPAVPSAVASAVLTPPVVPPVVPEPAFADTDTGPIQLPDPPTPPSLPQYEGLLDSGGFDEVPTPSTGLPNATVAAGFSENAVPPMGMPGMPGLPGAPAPAAGYAPAAPAAGYAAPFAPQAPVAPQPPVAPQAPVGPQPPVAPGPRQPYQPYPEPASRAPEPMGAPRQERETIVALFRVHMFPIGHLPVATDKPARQLPAPPCEVDYAPGLRFPPHDHPRSDLIRTDDALAKVQAGYGRRPSPAGTPPAEVLAGYDPLGGLHERDWDRRFLAGKRREVPEYAWPPGELYPEGGTAEGEPEVLAEGTVLDRFGDPRGRVFAPDGTPFARRSLPPPVRDTGYRRYRVLRDVPVWRAVSAPWFGQPGGGERYRAVYSADELVTLGYLADITFEEGAAQ</sequence>
<name>A0ABP7JMF7_9PSEU</name>
<gene>
    <name evidence="4" type="ORF">GCM10022380_77200</name>
</gene>
<dbReference type="PANTHER" id="PTHR42059:SF1">
    <property type="entry name" value="TNT DOMAIN-CONTAINING PROTEIN"/>
    <property type="match status" value="1"/>
</dbReference>
<dbReference type="InterPro" id="IPR057746">
    <property type="entry name" value="CpnT-like_N"/>
</dbReference>
<proteinExistence type="predicted"/>
<dbReference type="InterPro" id="IPR025331">
    <property type="entry name" value="TNT"/>
</dbReference>
<feature type="domain" description="Outer membrane channel protein CpnT-like N-terminal" evidence="3">
    <location>
        <begin position="17"/>
        <end position="115"/>
    </location>
</feature>